<protein>
    <submittedName>
        <fullName evidence="2">Stage III sporulation protein AC</fullName>
    </submittedName>
</protein>
<evidence type="ECO:0000256" key="1">
    <source>
        <dbReference type="SAM" id="Phobius"/>
    </source>
</evidence>
<keyword evidence="1" id="KW-0472">Membrane</keyword>
<gene>
    <name evidence="2" type="primary">spoIIIAC</name>
    <name evidence="2" type="ORF">G5B42_05050</name>
</gene>
<dbReference type="Proteomes" id="UP000657177">
    <property type="component" value="Unassembled WGS sequence"/>
</dbReference>
<keyword evidence="1" id="KW-1133">Transmembrane helix</keyword>
<dbReference type="EMBL" id="JAAKDE010000009">
    <property type="protein sequence ID" value="MBA2132909.1"/>
    <property type="molecule type" value="Genomic_DNA"/>
</dbReference>
<keyword evidence="3" id="KW-1185">Reference proteome</keyword>
<dbReference type="RefSeq" id="WP_181339364.1">
    <property type="nucleotide sequence ID" value="NZ_JAAKDE010000009.1"/>
</dbReference>
<reference evidence="2" key="1">
    <citation type="submission" date="2020-06" db="EMBL/GenBank/DDBJ databases">
        <title>Novel chitinolytic bacterium.</title>
        <authorList>
            <person name="Ungkulpasvich U."/>
            <person name="Kosugi A."/>
            <person name="Uke A."/>
        </authorList>
    </citation>
    <scope>NUCLEOTIDE SEQUENCE</scope>
    <source>
        <strain evidence="2">UUS1-1</strain>
    </source>
</reference>
<name>A0A8J6I1D7_9FIRM</name>
<keyword evidence="1" id="KW-0812">Transmembrane</keyword>
<dbReference type="NCBIfam" id="TIGR02848">
    <property type="entry name" value="spore_III_AC"/>
    <property type="match status" value="1"/>
</dbReference>
<proteinExistence type="predicted"/>
<feature type="transmembrane region" description="Helical" evidence="1">
    <location>
        <begin position="33"/>
        <end position="53"/>
    </location>
</feature>
<comment type="caution">
    <text evidence="2">The sequence shown here is derived from an EMBL/GenBank/DDBJ whole genome shotgun (WGS) entry which is preliminary data.</text>
</comment>
<dbReference type="Pfam" id="PF06686">
    <property type="entry name" value="SpoIIIAC"/>
    <property type="match status" value="1"/>
</dbReference>
<organism evidence="2 3">
    <name type="scientific">Capillibacterium thermochitinicola</name>
    <dbReference type="NCBI Taxonomy" id="2699427"/>
    <lineage>
        <taxon>Bacteria</taxon>
        <taxon>Bacillati</taxon>
        <taxon>Bacillota</taxon>
        <taxon>Capillibacterium</taxon>
    </lineage>
</organism>
<dbReference type="AlphaFoldDB" id="A0A8J6I1D7"/>
<sequence length="66" mass="7505">MIPEVDLIFKIAGVGIIILLLNILFKQAGKDEYAYILTLVGVVLVFIVAIQMVQRFFQEVRMVFGF</sequence>
<feature type="transmembrane region" description="Helical" evidence="1">
    <location>
        <begin position="7"/>
        <end position="27"/>
    </location>
</feature>
<evidence type="ECO:0000313" key="3">
    <source>
        <dbReference type="Proteomes" id="UP000657177"/>
    </source>
</evidence>
<evidence type="ECO:0000313" key="2">
    <source>
        <dbReference type="EMBL" id="MBA2132909.1"/>
    </source>
</evidence>
<accession>A0A8J6I1D7</accession>
<dbReference type="InterPro" id="IPR009570">
    <property type="entry name" value="Spore_III_AC"/>
</dbReference>
<dbReference type="InterPro" id="IPR025664">
    <property type="entry name" value="Spore_III_AC/AD"/>
</dbReference>